<dbReference type="EMBL" id="GBXM01006968">
    <property type="protein sequence ID" value="JAI01610.1"/>
    <property type="molecule type" value="Transcribed_RNA"/>
</dbReference>
<evidence type="ECO:0000313" key="1">
    <source>
        <dbReference type="EMBL" id="JAI01610.1"/>
    </source>
</evidence>
<name>A0A0E9XG23_ANGAN</name>
<reference evidence="1" key="2">
    <citation type="journal article" date="2015" name="Fish Shellfish Immunol.">
        <title>Early steps in the European eel (Anguilla anguilla)-Vibrio vulnificus interaction in the gills: Role of the RtxA13 toxin.</title>
        <authorList>
            <person name="Callol A."/>
            <person name="Pajuelo D."/>
            <person name="Ebbesson L."/>
            <person name="Teles M."/>
            <person name="MacKenzie S."/>
            <person name="Amaro C."/>
        </authorList>
    </citation>
    <scope>NUCLEOTIDE SEQUENCE</scope>
</reference>
<dbReference type="AlphaFoldDB" id="A0A0E9XG23"/>
<accession>A0A0E9XG23</accession>
<reference evidence="1" key="1">
    <citation type="submission" date="2014-11" db="EMBL/GenBank/DDBJ databases">
        <authorList>
            <person name="Amaro Gonzalez C."/>
        </authorList>
    </citation>
    <scope>NUCLEOTIDE SEQUENCE</scope>
</reference>
<proteinExistence type="predicted"/>
<protein>
    <submittedName>
        <fullName evidence="1">Uncharacterized protein</fullName>
    </submittedName>
</protein>
<sequence>MFVLGLNIQLPTLWPTPRKYYHS</sequence>
<organism evidence="1">
    <name type="scientific">Anguilla anguilla</name>
    <name type="common">European freshwater eel</name>
    <name type="synonym">Muraena anguilla</name>
    <dbReference type="NCBI Taxonomy" id="7936"/>
    <lineage>
        <taxon>Eukaryota</taxon>
        <taxon>Metazoa</taxon>
        <taxon>Chordata</taxon>
        <taxon>Craniata</taxon>
        <taxon>Vertebrata</taxon>
        <taxon>Euteleostomi</taxon>
        <taxon>Actinopterygii</taxon>
        <taxon>Neopterygii</taxon>
        <taxon>Teleostei</taxon>
        <taxon>Anguilliformes</taxon>
        <taxon>Anguillidae</taxon>
        <taxon>Anguilla</taxon>
    </lineage>
</organism>